<feature type="region of interest" description="Disordered" evidence="1">
    <location>
        <begin position="1"/>
        <end position="20"/>
    </location>
</feature>
<keyword evidence="4" id="KW-1185">Reference proteome</keyword>
<name>W5JIH7_ANODA</name>
<dbReference type="VEuPathDB" id="VectorBase:ADAC005717"/>
<evidence type="ECO:0000256" key="1">
    <source>
        <dbReference type="SAM" id="MobiDB-lite"/>
    </source>
</evidence>
<reference evidence="2" key="3">
    <citation type="journal article" date="2013" name="Nucleic Acids Res.">
        <title>The genome of Anopheles darlingi, the main neotropical malaria vector.</title>
        <authorList>
            <person name="Marinotti O."/>
            <person name="Cerqueira G.C."/>
            <person name="de Almeida L.G."/>
            <person name="Ferro M.I."/>
            <person name="Loreto E.L."/>
            <person name="Zaha A."/>
            <person name="Teixeira S.M."/>
            <person name="Wespiser A.R."/>
            <person name="Almeida E Silva A."/>
            <person name="Schlindwein A.D."/>
            <person name="Pacheco A.C."/>
            <person name="Silva A.L."/>
            <person name="Graveley B.R."/>
            <person name="Walenz B.P."/>
            <person name="Lima Bde A."/>
            <person name="Ribeiro C.A."/>
            <person name="Nunes-Silva C.G."/>
            <person name="de Carvalho C.R."/>
            <person name="Soares C.M."/>
            <person name="de Menezes C.B."/>
            <person name="Matiolli C."/>
            <person name="Caffrey D."/>
            <person name="Araujo D.A."/>
            <person name="de Oliveira D.M."/>
            <person name="Golenbock D."/>
            <person name="Grisard E.C."/>
            <person name="Fantinatti-Garboggini F."/>
            <person name="de Carvalho F.M."/>
            <person name="Barcellos F.G."/>
            <person name="Prosdocimi F."/>
            <person name="May G."/>
            <person name="Azevedo Junior G.M."/>
            <person name="Guimaraes G.M."/>
            <person name="Goldman G.H."/>
            <person name="Padilha I.Q."/>
            <person name="Batista Jda S."/>
            <person name="Ferro J.A."/>
            <person name="Ribeiro J.M."/>
            <person name="Fietto J.L."/>
            <person name="Dabbas K.M."/>
            <person name="Cerdeira L."/>
            <person name="Agnez-Lima L.F."/>
            <person name="Brocchi M."/>
            <person name="de Carvalho M.O."/>
            <person name="Teixeira Mde M."/>
            <person name="Diniz Maia Mde M."/>
            <person name="Goldman M.H."/>
            <person name="Cruz Schneider M.P."/>
            <person name="Felipe M.S."/>
            <person name="Hungria M."/>
            <person name="Nicolas M.F."/>
            <person name="Pereira M."/>
            <person name="Montes M.A."/>
            <person name="Cantao M.E."/>
            <person name="Vincentz M."/>
            <person name="Rafael M.S."/>
            <person name="Silverman N."/>
            <person name="Stoco P.H."/>
            <person name="Souza R.C."/>
            <person name="Vicentini R."/>
            <person name="Gazzinelli R.T."/>
            <person name="Neves Rde O."/>
            <person name="Silva R."/>
            <person name="Astolfi-Filho S."/>
            <person name="Maciel T.E."/>
            <person name="Urmenyi T.P."/>
            <person name="Tadei W.P."/>
            <person name="Camargo E.P."/>
            <person name="de Vasconcelos A.T."/>
        </authorList>
    </citation>
    <scope>NUCLEOTIDE SEQUENCE</scope>
</reference>
<reference evidence="3" key="4">
    <citation type="submission" date="2015-06" db="UniProtKB">
        <authorList>
            <consortium name="EnsemblMetazoa"/>
        </authorList>
    </citation>
    <scope>IDENTIFICATION</scope>
</reference>
<dbReference type="HOGENOM" id="CLU_1742081_0_0_1"/>
<sequence length="150" mass="15871">MSPTHRCIPNKLQQQQQQLRPKKITRVVGAGADIDMLELQPDILMGDVRTATAASTRSALEAIKKKFELAAAASFEPKGSSNKLPTFGSVASVPTPTADASEPAPAVKTGLIDSRGCAKPTKKVSERTTYSISTKGYHQHLIDDNGGAVG</sequence>
<protein>
    <submittedName>
        <fullName evidence="2 3">Uncharacterized protein</fullName>
    </submittedName>
</protein>
<evidence type="ECO:0000313" key="4">
    <source>
        <dbReference type="Proteomes" id="UP000000673"/>
    </source>
</evidence>
<evidence type="ECO:0000313" key="2">
    <source>
        <dbReference type="EMBL" id="ETN62599.1"/>
    </source>
</evidence>
<dbReference type="EnsemblMetazoa" id="ADAC005717-RA">
    <property type="protein sequence ID" value="ADAC005717-PA"/>
    <property type="gene ID" value="ADAC005717"/>
</dbReference>
<accession>W5JIH7</accession>
<dbReference type="Proteomes" id="UP000000673">
    <property type="component" value="Unassembled WGS sequence"/>
</dbReference>
<gene>
    <name evidence="2" type="ORF">AND_005717</name>
</gene>
<reference evidence="2 4" key="1">
    <citation type="journal article" date="2010" name="BMC Genomics">
        <title>Combination of measures distinguishes pre-miRNAs from other stem-loops in the genome of the newly sequenced Anopheles darlingi.</title>
        <authorList>
            <person name="Mendes N.D."/>
            <person name="Freitas A.T."/>
            <person name="Vasconcelos A.T."/>
            <person name="Sagot M.F."/>
        </authorList>
    </citation>
    <scope>NUCLEOTIDE SEQUENCE</scope>
</reference>
<proteinExistence type="predicted"/>
<dbReference type="EMBL" id="ADMH02001422">
    <property type="protein sequence ID" value="ETN62599.1"/>
    <property type="molecule type" value="Genomic_DNA"/>
</dbReference>
<organism evidence="2">
    <name type="scientific">Anopheles darlingi</name>
    <name type="common">Mosquito</name>
    <dbReference type="NCBI Taxonomy" id="43151"/>
    <lineage>
        <taxon>Eukaryota</taxon>
        <taxon>Metazoa</taxon>
        <taxon>Ecdysozoa</taxon>
        <taxon>Arthropoda</taxon>
        <taxon>Hexapoda</taxon>
        <taxon>Insecta</taxon>
        <taxon>Pterygota</taxon>
        <taxon>Neoptera</taxon>
        <taxon>Endopterygota</taxon>
        <taxon>Diptera</taxon>
        <taxon>Nematocera</taxon>
        <taxon>Culicoidea</taxon>
        <taxon>Culicidae</taxon>
        <taxon>Anophelinae</taxon>
        <taxon>Anopheles</taxon>
    </lineage>
</organism>
<dbReference type="VEuPathDB" id="VectorBase:ADAR2_001602"/>
<dbReference type="AlphaFoldDB" id="W5JIH7"/>
<reference evidence="2" key="2">
    <citation type="submission" date="2010-05" db="EMBL/GenBank/DDBJ databases">
        <authorList>
            <person name="Almeida L.G."/>
            <person name="Nicolas M.F."/>
            <person name="Souza R.C."/>
            <person name="Vasconcelos A.T.R."/>
        </authorList>
    </citation>
    <scope>NUCLEOTIDE SEQUENCE</scope>
</reference>
<evidence type="ECO:0000313" key="3">
    <source>
        <dbReference type="EnsemblMetazoa" id="ADAC005717-PA"/>
    </source>
</evidence>